<evidence type="ECO:0000313" key="3">
    <source>
        <dbReference type="Proteomes" id="UP000059188"/>
    </source>
</evidence>
<keyword evidence="3" id="KW-1185">Reference proteome</keyword>
<evidence type="ECO:0000313" key="2">
    <source>
        <dbReference type="EMBL" id="CEL53716.1"/>
    </source>
</evidence>
<dbReference type="EMBL" id="LN679231">
    <property type="protein sequence ID" value="CEL53716.1"/>
    <property type="molecule type" value="Genomic_DNA"/>
</dbReference>
<proteinExistence type="predicted"/>
<evidence type="ECO:0000256" key="1">
    <source>
        <dbReference type="SAM" id="MobiDB-lite"/>
    </source>
</evidence>
<feature type="compositionally biased region" description="Polar residues" evidence="1">
    <location>
        <begin position="1"/>
        <end position="10"/>
    </location>
</feature>
<gene>
    <name evidence="2" type="ORF">RSOLAG1IB_11452</name>
</gene>
<reference evidence="2 3" key="1">
    <citation type="submission" date="2014-11" db="EMBL/GenBank/DDBJ databases">
        <authorList>
            <person name="Wibberg Daniel"/>
        </authorList>
    </citation>
    <scope>NUCLEOTIDE SEQUENCE [LARGE SCALE GENOMIC DNA]</scope>
    <source>
        <strain evidence="2">Rhizoctonia solani AG1-IB 7/3/14</strain>
    </source>
</reference>
<dbReference type="Proteomes" id="UP000059188">
    <property type="component" value="Unassembled WGS sequence"/>
</dbReference>
<accession>A0A0B7F6L6</accession>
<feature type="region of interest" description="Disordered" evidence="1">
    <location>
        <begin position="1"/>
        <end position="46"/>
    </location>
</feature>
<dbReference type="AlphaFoldDB" id="A0A0B7F6L6"/>
<protein>
    <submittedName>
        <fullName evidence="2">Uncharacterized protein</fullName>
    </submittedName>
</protein>
<organism evidence="2 3">
    <name type="scientific">Thanatephorus cucumeris (strain AG1-IB / isolate 7/3/14)</name>
    <name type="common">Lettuce bottom rot fungus</name>
    <name type="synonym">Rhizoctonia solani</name>
    <dbReference type="NCBI Taxonomy" id="1108050"/>
    <lineage>
        <taxon>Eukaryota</taxon>
        <taxon>Fungi</taxon>
        <taxon>Dikarya</taxon>
        <taxon>Basidiomycota</taxon>
        <taxon>Agaricomycotina</taxon>
        <taxon>Agaricomycetes</taxon>
        <taxon>Cantharellales</taxon>
        <taxon>Ceratobasidiaceae</taxon>
        <taxon>Rhizoctonia</taxon>
        <taxon>Rhizoctonia solani AG-1</taxon>
    </lineage>
</organism>
<sequence length="110" mass="12010">MASTTSNCWQLKQPIPSTHPRGTRYGNPYIITGRARSSGGRQRHDRRKVRLCEQNVHGSVMIVSIASHLTLPRGSAHAYSDLDVLVVMGTRRALVVANFAISTSAIAGRL</sequence>
<name>A0A0B7F6L6_THACB</name>